<proteinExistence type="predicted"/>
<feature type="region of interest" description="Disordered" evidence="1">
    <location>
        <begin position="1"/>
        <end position="23"/>
    </location>
</feature>
<keyword evidence="3" id="KW-1185">Reference proteome</keyword>
<feature type="compositionally biased region" description="Polar residues" evidence="1">
    <location>
        <begin position="7"/>
        <end position="18"/>
    </location>
</feature>
<evidence type="ECO:0000313" key="3">
    <source>
        <dbReference type="Proteomes" id="UP001218218"/>
    </source>
</evidence>
<gene>
    <name evidence="2" type="ORF">DFH08DRAFT_703050</name>
</gene>
<dbReference type="Pfam" id="PF07173">
    <property type="entry name" value="GRDP-like"/>
    <property type="match status" value="1"/>
</dbReference>
<name>A0AAD7ENX1_9AGAR</name>
<dbReference type="Proteomes" id="UP001218218">
    <property type="component" value="Unassembled WGS sequence"/>
</dbReference>
<sequence>MEAAPPSYTTADPPSNTHEAPPAYSVPDGFAIGSRTAKPFVDASQIKDHLLLLYAFAELKISVEGMSATGIPHLPSDNERRWACFVGLAVERFEKWCKALQPSHSEKGIATILPPVDVLMVWHAYLLNPGWHAEDIIRVEALKGLHQAEDGFAAILGNGLGELLVATPSQARIDNWTQMTATPFDPFESATQTVTREIACPKCRAVVYAPYMTEQGTGYLQQNFTIKCISQECDFEITRDSLGLRKLVNALANSKDGGDKDASGLLAGTIHTPTNVLDINRGKVVKGAMLSSMTLRRPDGSKAGTRISDAAYADFLMERGKYQLDRLRGILSMKMQGHGGKLINRIMSAYVDDKMFSVELVGAVLRQGSFVAKMHDLQWTKPGFFDSAEDEIALQHAMARYHAFLDLMSSSPASFFVPTLDVDLSWHTHQLMADNYSKRTIEFVGRFVDHDDKVEESQLASSFDLTCRAWKNRFGVEYTHCGCPLPGDTIGQRLSRLVGNGKNPSYLIPPKRDDLLAATHPSDHNAVFAFHHKSESESAQRRRRLKIEKRQQRDLKREQEGKLDRRNVQHDPAFLIPVPLYYPSAMVGCAAFSGSVINGGGGFGGCAAVRDFCVGV</sequence>
<evidence type="ECO:0000313" key="2">
    <source>
        <dbReference type="EMBL" id="KAJ7343339.1"/>
    </source>
</evidence>
<dbReference type="EMBL" id="JARIHO010000023">
    <property type="protein sequence ID" value="KAJ7343339.1"/>
    <property type="molecule type" value="Genomic_DNA"/>
</dbReference>
<dbReference type="InterPro" id="IPR009836">
    <property type="entry name" value="GRDP-like"/>
</dbReference>
<dbReference type="PANTHER" id="PTHR34365:SF7">
    <property type="entry name" value="GLYCINE-RICH DOMAIN-CONTAINING PROTEIN 1"/>
    <property type="match status" value="1"/>
</dbReference>
<protein>
    <submittedName>
        <fullName evidence="2">Uncharacterized protein</fullName>
    </submittedName>
</protein>
<dbReference type="PANTHER" id="PTHR34365">
    <property type="entry name" value="ENOLASE (DUF1399)"/>
    <property type="match status" value="1"/>
</dbReference>
<reference evidence="2" key="1">
    <citation type="submission" date="2023-03" db="EMBL/GenBank/DDBJ databases">
        <title>Massive genome expansion in bonnet fungi (Mycena s.s.) driven by repeated elements and novel gene families across ecological guilds.</title>
        <authorList>
            <consortium name="Lawrence Berkeley National Laboratory"/>
            <person name="Harder C.B."/>
            <person name="Miyauchi S."/>
            <person name="Viragh M."/>
            <person name="Kuo A."/>
            <person name="Thoen E."/>
            <person name="Andreopoulos B."/>
            <person name="Lu D."/>
            <person name="Skrede I."/>
            <person name="Drula E."/>
            <person name="Henrissat B."/>
            <person name="Morin E."/>
            <person name="Kohler A."/>
            <person name="Barry K."/>
            <person name="LaButti K."/>
            <person name="Morin E."/>
            <person name="Salamov A."/>
            <person name="Lipzen A."/>
            <person name="Mereny Z."/>
            <person name="Hegedus B."/>
            <person name="Baldrian P."/>
            <person name="Stursova M."/>
            <person name="Weitz H."/>
            <person name="Taylor A."/>
            <person name="Grigoriev I.V."/>
            <person name="Nagy L.G."/>
            <person name="Martin F."/>
            <person name="Kauserud H."/>
        </authorList>
    </citation>
    <scope>NUCLEOTIDE SEQUENCE</scope>
    <source>
        <strain evidence="2">CBHHK002</strain>
    </source>
</reference>
<organism evidence="2 3">
    <name type="scientific">Mycena albidolilacea</name>
    <dbReference type="NCBI Taxonomy" id="1033008"/>
    <lineage>
        <taxon>Eukaryota</taxon>
        <taxon>Fungi</taxon>
        <taxon>Dikarya</taxon>
        <taxon>Basidiomycota</taxon>
        <taxon>Agaricomycotina</taxon>
        <taxon>Agaricomycetes</taxon>
        <taxon>Agaricomycetidae</taxon>
        <taxon>Agaricales</taxon>
        <taxon>Marasmiineae</taxon>
        <taxon>Mycenaceae</taxon>
        <taxon>Mycena</taxon>
    </lineage>
</organism>
<dbReference type="AlphaFoldDB" id="A0AAD7ENX1"/>
<comment type="caution">
    <text evidence="2">The sequence shown here is derived from an EMBL/GenBank/DDBJ whole genome shotgun (WGS) entry which is preliminary data.</text>
</comment>
<evidence type="ECO:0000256" key="1">
    <source>
        <dbReference type="SAM" id="MobiDB-lite"/>
    </source>
</evidence>
<accession>A0AAD7ENX1</accession>